<accession>A0ABV4FSQ8</accession>
<dbReference type="Proteomes" id="UP001565369">
    <property type="component" value="Unassembled WGS sequence"/>
</dbReference>
<comment type="caution">
    <text evidence="1">The sequence shown here is derived from an EMBL/GenBank/DDBJ whole genome shotgun (WGS) entry which is preliminary data.</text>
</comment>
<reference evidence="1 2" key="1">
    <citation type="submission" date="2024-07" db="EMBL/GenBank/DDBJ databases">
        <title>Genomic Encyclopedia of Type Strains, Phase V (KMG-V): Genome sequencing to study the core and pangenomes of soil and plant-associated prokaryotes.</title>
        <authorList>
            <person name="Whitman W."/>
        </authorList>
    </citation>
    <scope>NUCLEOTIDE SEQUENCE [LARGE SCALE GENOMIC DNA]</scope>
    <source>
        <strain evidence="1 2">USDA 152</strain>
    </source>
</reference>
<proteinExistence type="predicted"/>
<evidence type="ECO:0000313" key="1">
    <source>
        <dbReference type="EMBL" id="MEY9454635.1"/>
    </source>
</evidence>
<organism evidence="1 2">
    <name type="scientific">Bradyrhizobium ottawaense</name>
    <dbReference type="NCBI Taxonomy" id="931866"/>
    <lineage>
        <taxon>Bacteria</taxon>
        <taxon>Pseudomonadati</taxon>
        <taxon>Pseudomonadota</taxon>
        <taxon>Alphaproteobacteria</taxon>
        <taxon>Hyphomicrobiales</taxon>
        <taxon>Nitrobacteraceae</taxon>
        <taxon>Bradyrhizobium</taxon>
    </lineage>
</organism>
<protein>
    <submittedName>
        <fullName evidence="1">Uncharacterized protein</fullName>
    </submittedName>
</protein>
<name>A0ABV4FSQ8_9BRAD</name>
<keyword evidence="2" id="KW-1185">Reference proteome</keyword>
<sequence length="177" mass="18032">MRLPPSEVPIAFTTLGARSSSSVWICEASVAMSTAGSCSGGSTSRMLSIVIVGKSPCRLTTISALPSGSSFCMASWMRSEPEGCVGLVITASPPWAVTTEAISGVSVATATLPIPAASARRSTCTIIGNPAISASGLPGRRVAAIRAGISTRMRGSIIGFKGLGSRAWKRGVFRAGK</sequence>
<gene>
    <name evidence="1" type="ORF">ABIG07_003583</name>
</gene>
<dbReference type="EMBL" id="JBGBZJ010000003">
    <property type="protein sequence ID" value="MEY9454635.1"/>
    <property type="molecule type" value="Genomic_DNA"/>
</dbReference>
<evidence type="ECO:0000313" key="2">
    <source>
        <dbReference type="Proteomes" id="UP001565369"/>
    </source>
</evidence>